<protein>
    <submittedName>
        <fullName evidence="1">Uncharacterized protein</fullName>
    </submittedName>
</protein>
<evidence type="ECO:0000313" key="1">
    <source>
        <dbReference type="EMBL" id="CAK9162565.1"/>
    </source>
</evidence>
<evidence type="ECO:0000313" key="2">
    <source>
        <dbReference type="Proteomes" id="UP001642360"/>
    </source>
</evidence>
<comment type="caution">
    <text evidence="1">The sequence shown here is derived from an EMBL/GenBank/DDBJ whole genome shotgun (WGS) entry which is preliminary data.</text>
</comment>
<sequence length="169" mass="19192">MKKQNEEPSEFDDDWTKNLDQLRLKFGFLFESSITDTDLRTNKNLQLGSKVLGCCAARDIAELKEQLYKLRRELKSDQESVALELNHQIELQTRVTGNKKMVKANATVEYFDDAQLEIFDRVQIGGGAEDSKKTTEKDELKLIRSTIAGVTGDFSAVGRQTRPELGYKV</sequence>
<dbReference type="AlphaFoldDB" id="A0ABC8T066"/>
<keyword evidence="2" id="KW-1185">Reference proteome</keyword>
<proteinExistence type="predicted"/>
<accession>A0ABC8T066</accession>
<dbReference type="Proteomes" id="UP001642360">
    <property type="component" value="Unassembled WGS sequence"/>
</dbReference>
<gene>
    <name evidence="1" type="ORF">ILEXP_LOCUS31437</name>
</gene>
<reference evidence="1 2" key="1">
    <citation type="submission" date="2024-02" db="EMBL/GenBank/DDBJ databases">
        <authorList>
            <person name="Vignale AGUSTIN F."/>
            <person name="Sosa J E."/>
            <person name="Modenutti C."/>
        </authorList>
    </citation>
    <scope>NUCLEOTIDE SEQUENCE [LARGE SCALE GENOMIC DNA]</scope>
</reference>
<dbReference type="EMBL" id="CAUOFW020003893">
    <property type="protein sequence ID" value="CAK9162565.1"/>
    <property type="molecule type" value="Genomic_DNA"/>
</dbReference>
<name>A0ABC8T066_9AQUA</name>
<organism evidence="1 2">
    <name type="scientific">Ilex paraguariensis</name>
    <name type="common">yerba mate</name>
    <dbReference type="NCBI Taxonomy" id="185542"/>
    <lineage>
        <taxon>Eukaryota</taxon>
        <taxon>Viridiplantae</taxon>
        <taxon>Streptophyta</taxon>
        <taxon>Embryophyta</taxon>
        <taxon>Tracheophyta</taxon>
        <taxon>Spermatophyta</taxon>
        <taxon>Magnoliopsida</taxon>
        <taxon>eudicotyledons</taxon>
        <taxon>Gunneridae</taxon>
        <taxon>Pentapetalae</taxon>
        <taxon>asterids</taxon>
        <taxon>campanulids</taxon>
        <taxon>Aquifoliales</taxon>
        <taxon>Aquifoliaceae</taxon>
        <taxon>Ilex</taxon>
    </lineage>
</organism>